<keyword evidence="1" id="KW-0238">DNA-binding</keyword>
<feature type="region of interest" description="Disordered" evidence="2">
    <location>
        <begin position="113"/>
        <end position="134"/>
    </location>
</feature>
<evidence type="ECO:0000256" key="2">
    <source>
        <dbReference type="SAM" id="MobiDB-lite"/>
    </source>
</evidence>
<reference evidence="4 5" key="1">
    <citation type="journal article" date="2021" name="Int. J. Syst. Evol. Microbiol.">
        <title>Reticulibacter mediterranei gen. nov., sp. nov., within the new family Reticulibacteraceae fam. nov., and Ktedonospora formicarum gen. nov., sp. nov., Ktedonobacter robiniae sp. nov., Dictyobacter formicarum sp. nov. and Dictyobacter arantiisoli sp. nov., belonging to the class Ktedonobacteria.</title>
        <authorList>
            <person name="Yabe S."/>
            <person name="Zheng Y."/>
            <person name="Wang C.M."/>
            <person name="Sakai Y."/>
            <person name="Abe K."/>
            <person name="Yokota A."/>
            <person name="Donadio S."/>
            <person name="Cavaletti L."/>
            <person name="Monciardini P."/>
        </authorList>
    </citation>
    <scope>NUCLEOTIDE SEQUENCE [LARGE SCALE GENOMIC DNA]</scope>
    <source>
        <strain evidence="4 5">SOSP1-30</strain>
    </source>
</reference>
<feature type="region of interest" description="Disordered" evidence="2">
    <location>
        <begin position="431"/>
        <end position="511"/>
    </location>
</feature>
<protein>
    <recommendedName>
        <fullName evidence="3">Cas12f1-like TNB domain-containing protein</fullName>
    </recommendedName>
</protein>
<dbReference type="EMBL" id="BNJG01000001">
    <property type="protein sequence ID" value="GHO54391.1"/>
    <property type="molecule type" value="Genomic_DNA"/>
</dbReference>
<dbReference type="InterPro" id="IPR010095">
    <property type="entry name" value="Cas12f1-like_TNB"/>
</dbReference>
<evidence type="ECO:0000313" key="5">
    <source>
        <dbReference type="Proteomes" id="UP000654345"/>
    </source>
</evidence>
<organism evidence="4 5">
    <name type="scientific">Ktedonobacter robiniae</name>
    <dbReference type="NCBI Taxonomy" id="2778365"/>
    <lineage>
        <taxon>Bacteria</taxon>
        <taxon>Bacillati</taxon>
        <taxon>Chloroflexota</taxon>
        <taxon>Ktedonobacteria</taxon>
        <taxon>Ktedonobacterales</taxon>
        <taxon>Ktedonobacteraceae</taxon>
        <taxon>Ktedonobacter</taxon>
    </lineage>
</organism>
<keyword evidence="5" id="KW-1185">Reference proteome</keyword>
<name>A0ABQ3UNY5_9CHLR</name>
<evidence type="ECO:0000313" key="4">
    <source>
        <dbReference type="EMBL" id="GHO54391.1"/>
    </source>
</evidence>
<gene>
    <name evidence="4" type="ORF">KSB_28660</name>
</gene>
<evidence type="ECO:0000256" key="1">
    <source>
        <dbReference type="ARBA" id="ARBA00023125"/>
    </source>
</evidence>
<feature type="compositionally biased region" description="Basic and acidic residues" evidence="2">
    <location>
        <begin position="431"/>
        <end position="444"/>
    </location>
</feature>
<accession>A0ABQ3UNY5</accession>
<evidence type="ECO:0000259" key="3">
    <source>
        <dbReference type="Pfam" id="PF07282"/>
    </source>
</evidence>
<sequence length="511" mass="57464">MAKAMKTIRHALQYPPQAAHSFAENQALYNRVVAFYFEVIQAHEGILSLKSKEALTALEKLTHATEKSPHPILPLSDIAPDIPAMFRRAAINAALGSARAFFSSLKQWRARKEKHEAKPCKKGKKKQPFRERPPVPPRIWNKSASFYAGLWKERATHSIMLRVWTGSCWSWLKVGALSRDIPEGYAIGSPQLVRKGNRWWLHTPIEKTLEAPAKVVEQIASKETRLCAVDVNLDQHLAVCTVQTVEGTILATSFIGNGTAVSGFRKRLLGRIARNRSQTGIIAQGEQDNADLWRKIRHVDEHIAHQVSARIVQFAIEQQASILVFEHLGTLRPEKGRYSRRSNKKRAYWMKGRIFKYAKYKAWNAGGLITCRVNPRNTSRQCHRCHAPVIRYNEGEPLEGYTPGAALCLCPQCQMRDHADRNASLRIGQRLIERSQEPLKEKPHAHSRRAMRGSKDPGVGISQDAEREGQPSLAQARQGDHANGPGTAQGGLRRMGARPSDMATTLRLHFE</sequence>
<comment type="caution">
    <text evidence="4">The sequence shown here is derived from an EMBL/GenBank/DDBJ whole genome shotgun (WGS) entry which is preliminary data.</text>
</comment>
<dbReference type="RefSeq" id="WP_201371115.1">
    <property type="nucleotide sequence ID" value="NZ_BNJG01000001.1"/>
</dbReference>
<proteinExistence type="predicted"/>
<dbReference type="Proteomes" id="UP000654345">
    <property type="component" value="Unassembled WGS sequence"/>
</dbReference>
<feature type="domain" description="Cas12f1-like TNB" evidence="3">
    <location>
        <begin position="353"/>
        <end position="427"/>
    </location>
</feature>
<dbReference type="Pfam" id="PF07282">
    <property type="entry name" value="Cas12f1-like_TNB"/>
    <property type="match status" value="1"/>
</dbReference>